<sequence length="75" mass="8097">CCIIDQQCINSALINNYADLQFCNVDQQCINSATTISPIYSSALNCLHRSTEFKYVTMYGPVGTSGVCAGEHLSG</sequence>
<dbReference type="EMBL" id="LXQA010177708">
    <property type="protein sequence ID" value="MCI30187.1"/>
    <property type="molecule type" value="Genomic_DNA"/>
</dbReference>
<evidence type="ECO:0000313" key="2">
    <source>
        <dbReference type="Proteomes" id="UP000265520"/>
    </source>
</evidence>
<name>A0A392R1R5_9FABA</name>
<proteinExistence type="predicted"/>
<accession>A0A392R1R5</accession>
<organism evidence="1 2">
    <name type="scientific">Trifolium medium</name>
    <dbReference type="NCBI Taxonomy" id="97028"/>
    <lineage>
        <taxon>Eukaryota</taxon>
        <taxon>Viridiplantae</taxon>
        <taxon>Streptophyta</taxon>
        <taxon>Embryophyta</taxon>
        <taxon>Tracheophyta</taxon>
        <taxon>Spermatophyta</taxon>
        <taxon>Magnoliopsida</taxon>
        <taxon>eudicotyledons</taxon>
        <taxon>Gunneridae</taxon>
        <taxon>Pentapetalae</taxon>
        <taxon>rosids</taxon>
        <taxon>fabids</taxon>
        <taxon>Fabales</taxon>
        <taxon>Fabaceae</taxon>
        <taxon>Papilionoideae</taxon>
        <taxon>50 kb inversion clade</taxon>
        <taxon>NPAAA clade</taxon>
        <taxon>Hologalegina</taxon>
        <taxon>IRL clade</taxon>
        <taxon>Trifolieae</taxon>
        <taxon>Trifolium</taxon>
    </lineage>
</organism>
<dbReference type="Proteomes" id="UP000265520">
    <property type="component" value="Unassembled WGS sequence"/>
</dbReference>
<dbReference type="AlphaFoldDB" id="A0A392R1R5"/>
<protein>
    <submittedName>
        <fullName evidence="1">Uncharacterized protein</fullName>
    </submittedName>
</protein>
<feature type="non-terminal residue" evidence="1">
    <location>
        <position position="1"/>
    </location>
</feature>
<comment type="caution">
    <text evidence="1">The sequence shown here is derived from an EMBL/GenBank/DDBJ whole genome shotgun (WGS) entry which is preliminary data.</text>
</comment>
<keyword evidence="2" id="KW-1185">Reference proteome</keyword>
<reference evidence="1 2" key="1">
    <citation type="journal article" date="2018" name="Front. Plant Sci.">
        <title>Red Clover (Trifolium pratense) and Zigzag Clover (T. medium) - A Picture of Genomic Similarities and Differences.</title>
        <authorList>
            <person name="Dluhosova J."/>
            <person name="Istvanek J."/>
            <person name="Nedelnik J."/>
            <person name="Repkova J."/>
        </authorList>
    </citation>
    <scope>NUCLEOTIDE SEQUENCE [LARGE SCALE GENOMIC DNA]</scope>
    <source>
        <strain evidence="2">cv. 10/8</strain>
        <tissue evidence="1">Leaf</tissue>
    </source>
</reference>
<evidence type="ECO:0000313" key="1">
    <source>
        <dbReference type="EMBL" id="MCI30187.1"/>
    </source>
</evidence>